<dbReference type="RefSeq" id="WP_157564920.1">
    <property type="nucleotide sequence ID" value="NZ_WPIK01000004.1"/>
</dbReference>
<gene>
    <name evidence="10" type="ORF">GO621_05375</name>
</gene>
<feature type="compositionally biased region" description="Basic and acidic residues" evidence="6">
    <location>
        <begin position="149"/>
        <end position="159"/>
    </location>
</feature>
<evidence type="ECO:0000256" key="5">
    <source>
        <dbReference type="ARBA" id="ARBA00023136"/>
    </source>
</evidence>
<evidence type="ECO:0000313" key="10">
    <source>
        <dbReference type="EMBL" id="MVN20966.1"/>
    </source>
</evidence>
<feature type="transmembrane region" description="Helical" evidence="7">
    <location>
        <begin position="34"/>
        <end position="56"/>
    </location>
</feature>
<evidence type="ECO:0000313" key="11">
    <source>
        <dbReference type="Proteomes" id="UP000462014"/>
    </source>
</evidence>
<evidence type="ECO:0000256" key="6">
    <source>
        <dbReference type="SAM" id="MobiDB-lite"/>
    </source>
</evidence>
<sequence>MEKKLYRDESRKVIAGVCAGLADYFSIDVTLVRLLFVLTLIYHGGGTLAYIVLWIVMPRRNVVLNEPVVDYTVHGENPPSQPFRPSFKSNNNKDIAQIGGAVLILLGIFFLLDQFDFIPYWFNFEQFWPVILVVIGLGLILRSKNKTVEPKTEEKKEDWSGINPNDNNTKDI</sequence>
<keyword evidence="2" id="KW-1003">Cell membrane</keyword>
<keyword evidence="4 7" id="KW-1133">Transmembrane helix</keyword>
<feature type="domain" description="LiaI-LiaF-like transmembrane region" evidence="9">
    <location>
        <begin position="98"/>
        <end position="140"/>
    </location>
</feature>
<dbReference type="AlphaFoldDB" id="A0A7K1SUG7"/>
<evidence type="ECO:0000259" key="8">
    <source>
        <dbReference type="Pfam" id="PF04024"/>
    </source>
</evidence>
<dbReference type="EMBL" id="WPIK01000004">
    <property type="protein sequence ID" value="MVN20966.1"/>
    <property type="molecule type" value="Genomic_DNA"/>
</dbReference>
<evidence type="ECO:0000256" key="4">
    <source>
        <dbReference type="ARBA" id="ARBA00022989"/>
    </source>
</evidence>
<dbReference type="PANTHER" id="PTHR33885">
    <property type="entry name" value="PHAGE SHOCK PROTEIN C"/>
    <property type="match status" value="1"/>
</dbReference>
<dbReference type="Proteomes" id="UP000462014">
    <property type="component" value="Unassembled WGS sequence"/>
</dbReference>
<accession>A0A7K1SUG7</accession>
<dbReference type="GO" id="GO:0005886">
    <property type="term" value="C:plasma membrane"/>
    <property type="evidence" value="ECO:0007669"/>
    <property type="project" value="UniProtKB-SubCell"/>
</dbReference>
<feature type="compositionally biased region" description="Polar residues" evidence="6">
    <location>
        <begin position="162"/>
        <end position="172"/>
    </location>
</feature>
<reference evidence="10 11" key="1">
    <citation type="submission" date="2019-12" db="EMBL/GenBank/DDBJ databases">
        <title>Mucilaginibacter sp. HMF7410 genome sequencing and assembly.</title>
        <authorList>
            <person name="Kang H."/>
            <person name="Cha I."/>
            <person name="Kim H."/>
            <person name="Joh K."/>
        </authorList>
    </citation>
    <scope>NUCLEOTIDE SEQUENCE [LARGE SCALE GENOMIC DNA]</scope>
    <source>
        <strain evidence="10 11">HMF7410</strain>
    </source>
</reference>
<dbReference type="PANTHER" id="PTHR33885:SF3">
    <property type="entry name" value="PHAGE SHOCK PROTEIN C"/>
    <property type="match status" value="1"/>
</dbReference>
<evidence type="ECO:0000256" key="2">
    <source>
        <dbReference type="ARBA" id="ARBA00022475"/>
    </source>
</evidence>
<comment type="caution">
    <text evidence="10">The sequence shown here is derived from an EMBL/GenBank/DDBJ whole genome shotgun (WGS) entry which is preliminary data.</text>
</comment>
<feature type="transmembrane region" description="Helical" evidence="7">
    <location>
        <begin position="118"/>
        <end position="141"/>
    </location>
</feature>
<keyword evidence="5 7" id="KW-0472">Membrane</keyword>
<feature type="region of interest" description="Disordered" evidence="6">
    <location>
        <begin position="149"/>
        <end position="172"/>
    </location>
</feature>
<organism evidence="10 11">
    <name type="scientific">Mucilaginibacter arboris</name>
    <dbReference type="NCBI Taxonomy" id="2682090"/>
    <lineage>
        <taxon>Bacteria</taxon>
        <taxon>Pseudomonadati</taxon>
        <taxon>Bacteroidota</taxon>
        <taxon>Sphingobacteriia</taxon>
        <taxon>Sphingobacteriales</taxon>
        <taxon>Sphingobacteriaceae</taxon>
        <taxon>Mucilaginibacter</taxon>
    </lineage>
</organism>
<comment type="subcellular location">
    <subcellularLocation>
        <location evidence="1">Cell membrane</location>
        <topology evidence="1">Single-pass membrane protein</topology>
    </subcellularLocation>
</comment>
<dbReference type="InterPro" id="IPR043726">
    <property type="entry name" value="LiaI-LiaF-like_TM1"/>
</dbReference>
<protein>
    <submittedName>
        <fullName evidence="10">PspC domain-containing protein</fullName>
    </submittedName>
</protein>
<proteinExistence type="predicted"/>
<dbReference type="InterPro" id="IPR007168">
    <property type="entry name" value="Phageshock_PspC_N"/>
</dbReference>
<name>A0A7K1SUG7_9SPHI</name>
<dbReference type="InterPro" id="IPR052027">
    <property type="entry name" value="PspC"/>
</dbReference>
<evidence type="ECO:0000256" key="7">
    <source>
        <dbReference type="SAM" id="Phobius"/>
    </source>
</evidence>
<dbReference type="Pfam" id="PF18917">
    <property type="entry name" value="LiaI-LiaF-like_TM1"/>
    <property type="match status" value="1"/>
</dbReference>
<keyword evidence="11" id="KW-1185">Reference proteome</keyword>
<keyword evidence="3 7" id="KW-0812">Transmembrane</keyword>
<evidence type="ECO:0000256" key="1">
    <source>
        <dbReference type="ARBA" id="ARBA00004162"/>
    </source>
</evidence>
<evidence type="ECO:0000259" key="9">
    <source>
        <dbReference type="Pfam" id="PF18917"/>
    </source>
</evidence>
<dbReference type="Pfam" id="PF04024">
    <property type="entry name" value="PspC"/>
    <property type="match status" value="1"/>
</dbReference>
<feature type="domain" description="Phage shock protein PspC N-terminal" evidence="8">
    <location>
        <begin position="3"/>
        <end position="59"/>
    </location>
</feature>
<evidence type="ECO:0000256" key="3">
    <source>
        <dbReference type="ARBA" id="ARBA00022692"/>
    </source>
</evidence>
<feature type="transmembrane region" description="Helical" evidence="7">
    <location>
        <begin position="95"/>
        <end position="112"/>
    </location>
</feature>